<organism evidence="3 4">
    <name type="scientific">Actinopolyspora mzabensis</name>
    <dbReference type="NCBI Taxonomy" id="995066"/>
    <lineage>
        <taxon>Bacteria</taxon>
        <taxon>Bacillati</taxon>
        <taxon>Actinomycetota</taxon>
        <taxon>Actinomycetes</taxon>
        <taxon>Actinopolysporales</taxon>
        <taxon>Actinopolysporaceae</taxon>
        <taxon>Actinopolyspora</taxon>
    </lineage>
</organism>
<evidence type="ECO:0000313" key="4">
    <source>
        <dbReference type="Proteomes" id="UP000199213"/>
    </source>
</evidence>
<reference evidence="4" key="1">
    <citation type="submission" date="2016-10" db="EMBL/GenBank/DDBJ databases">
        <authorList>
            <person name="Varghese N."/>
            <person name="Submissions S."/>
        </authorList>
    </citation>
    <scope>NUCLEOTIDE SEQUENCE [LARGE SCALE GENOMIC DNA]</scope>
    <source>
        <strain evidence="4">DSM 45460</strain>
    </source>
</reference>
<dbReference type="NCBIfam" id="NF008528">
    <property type="entry name" value="PRK11463.1-2"/>
    <property type="match status" value="1"/>
</dbReference>
<feature type="transmembrane region" description="Helical" evidence="2">
    <location>
        <begin position="73"/>
        <end position="99"/>
    </location>
</feature>
<keyword evidence="2" id="KW-1133">Transmembrane helix</keyword>
<evidence type="ECO:0000313" key="3">
    <source>
        <dbReference type="EMBL" id="SDK19449.1"/>
    </source>
</evidence>
<keyword evidence="2" id="KW-0472">Membrane</keyword>
<dbReference type="InterPro" id="IPR007313">
    <property type="entry name" value="FxsA"/>
</dbReference>
<dbReference type="RefSeq" id="WP_092627751.1">
    <property type="nucleotide sequence ID" value="NZ_FNFM01000005.1"/>
</dbReference>
<evidence type="ECO:0000256" key="2">
    <source>
        <dbReference type="SAM" id="Phobius"/>
    </source>
</evidence>
<dbReference type="EMBL" id="FNFM01000005">
    <property type="protein sequence ID" value="SDK19449.1"/>
    <property type="molecule type" value="Genomic_DNA"/>
</dbReference>
<keyword evidence="4" id="KW-1185">Reference proteome</keyword>
<accession>A0A1G8ZWD3</accession>
<protein>
    <submittedName>
        <fullName evidence="3">UPF0716 protein FxsA</fullName>
    </submittedName>
</protein>
<evidence type="ECO:0000256" key="1">
    <source>
        <dbReference type="SAM" id="MobiDB-lite"/>
    </source>
</evidence>
<dbReference type="AlphaFoldDB" id="A0A1G8ZWD3"/>
<dbReference type="Proteomes" id="UP000199213">
    <property type="component" value="Unassembled WGS sequence"/>
</dbReference>
<gene>
    <name evidence="3" type="ORF">SAMN04487820_105178</name>
</gene>
<dbReference type="PANTHER" id="PTHR35335:SF1">
    <property type="entry name" value="UPF0716 PROTEIN FXSA"/>
    <property type="match status" value="1"/>
</dbReference>
<sequence>MPILILLLVGFAVEVSVLVLVGQLIGVFPTIGLLLAGALIGSWLLRREGRRTLREFSEAARSRRPPEREISDGVLVSGSGFLIMIPGLISDLFGLLLLLPPVRAVLRTRMRRSAERRQRLMRERMAGFGPAGFGAASFGPDAFTAPGFGPGRGQSSGSGDEDVIDGEVVSVSEDDDHERYDHGSNPLRRGGTDEEEGQDRRQS</sequence>
<proteinExistence type="predicted"/>
<name>A0A1G8ZWD3_ACTMZ</name>
<keyword evidence="2" id="KW-0812">Transmembrane</keyword>
<feature type="region of interest" description="Disordered" evidence="1">
    <location>
        <begin position="144"/>
        <end position="203"/>
    </location>
</feature>
<dbReference type="GO" id="GO:0016020">
    <property type="term" value="C:membrane"/>
    <property type="evidence" value="ECO:0007669"/>
    <property type="project" value="InterPro"/>
</dbReference>
<dbReference type="OrthoDB" id="9792788at2"/>
<dbReference type="Pfam" id="PF04186">
    <property type="entry name" value="FxsA"/>
    <property type="match status" value="1"/>
</dbReference>
<dbReference type="PANTHER" id="PTHR35335">
    <property type="entry name" value="UPF0716 PROTEIN FXSA"/>
    <property type="match status" value="1"/>
</dbReference>